<protein>
    <submittedName>
        <fullName evidence="3">Alpha/beta fold hydrolase</fullName>
    </submittedName>
</protein>
<feature type="chain" id="PRO_5045409778" evidence="2">
    <location>
        <begin position="31"/>
        <end position="257"/>
    </location>
</feature>
<dbReference type="InterPro" id="IPR002918">
    <property type="entry name" value="Lipase_EstA/Esterase_EstB"/>
</dbReference>
<comment type="caution">
    <text evidence="3">The sequence shown here is derived from an EMBL/GenBank/DDBJ whole genome shotgun (WGS) entry which is preliminary data.</text>
</comment>
<keyword evidence="3" id="KW-0378">Hydrolase</keyword>
<dbReference type="EMBL" id="JANCPR020000048">
    <property type="protein sequence ID" value="MDJ1136962.1"/>
    <property type="molecule type" value="Genomic_DNA"/>
</dbReference>
<dbReference type="PROSITE" id="PS51257">
    <property type="entry name" value="PROKAR_LIPOPROTEIN"/>
    <property type="match status" value="1"/>
</dbReference>
<sequence length="257" mass="26827">MPARPVRPARGKRTALLASALAALLTGCGAASERERDPDASADTRTGTSADTRTGKRADPVVLVHGLGGSPADWDTFRGWFARDGYAQEHTVAVDVSAGRRNAANARAVAEAVTRLKEETGAGKVDLVAFSMGNLSARHYLTHLGGTAHVREFAGIAGPNRGMDTPLTEGCGPAAATDACEMARDAPFLRALNSGDPTPGPVRYATWRSEADEIVPAASTPLEGAANHRVPGALGHVELIGDESVYRAVHAFLNERG</sequence>
<dbReference type="SUPFAM" id="SSF53474">
    <property type="entry name" value="alpha/beta-Hydrolases"/>
    <property type="match status" value="1"/>
</dbReference>
<evidence type="ECO:0000313" key="3">
    <source>
        <dbReference type="EMBL" id="MDJ1136962.1"/>
    </source>
</evidence>
<dbReference type="Proteomes" id="UP001214441">
    <property type="component" value="Unassembled WGS sequence"/>
</dbReference>
<dbReference type="Pfam" id="PF01674">
    <property type="entry name" value="Lipase_2"/>
    <property type="match status" value="1"/>
</dbReference>
<gene>
    <name evidence="3" type="ORF">NMN56_034480</name>
</gene>
<dbReference type="GO" id="GO:0016787">
    <property type="term" value="F:hydrolase activity"/>
    <property type="evidence" value="ECO:0007669"/>
    <property type="project" value="UniProtKB-KW"/>
</dbReference>
<evidence type="ECO:0000313" key="4">
    <source>
        <dbReference type="Proteomes" id="UP001214441"/>
    </source>
</evidence>
<feature type="signal peptide" evidence="2">
    <location>
        <begin position="1"/>
        <end position="30"/>
    </location>
</feature>
<dbReference type="PANTHER" id="PTHR32015:SF1">
    <property type="entry name" value="LIPASE"/>
    <property type="match status" value="1"/>
</dbReference>
<keyword evidence="2" id="KW-0732">Signal</keyword>
<accession>A0ABT7A7B1</accession>
<proteinExistence type="predicted"/>
<dbReference type="PANTHER" id="PTHR32015">
    <property type="entry name" value="FASTING INDUCED LIPASE"/>
    <property type="match status" value="1"/>
</dbReference>
<feature type="region of interest" description="Disordered" evidence="1">
    <location>
        <begin position="29"/>
        <end position="57"/>
    </location>
</feature>
<feature type="compositionally biased region" description="Polar residues" evidence="1">
    <location>
        <begin position="43"/>
        <end position="52"/>
    </location>
</feature>
<evidence type="ECO:0000256" key="2">
    <source>
        <dbReference type="SAM" id="SignalP"/>
    </source>
</evidence>
<name>A0ABT7A7B1_9ACTN</name>
<dbReference type="RefSeq" id="WP_274047364.1">
    <property type="nucleotide sequence ID" value="NZ_JANCPR020000048.1"/>
</dbReference>
<evidence type="ECO:0000256" key="1">
    <source>
        <dbReference type="SAM" id="MobiDB-lite"/>
    </source>
</evidence>
<reference evidence="3 4" key="1">
    <citation type="submission" date="2023-05" db="EMBL/GenBank/DDBJ databases">
        <title>Streptantibioticus silvisoli sp. nov., acidotolerant actinomycetes 1 from pine litter.</title>
        <authorList>
            <person name="Swiecimska M."/>
            <person name="Golinska P."/>
            <person name="Sangal V."/>
            <person name="Wachnowicz B."/>
            <person name="Goodfellow M."/>
        </authorList>
    </citation>
    <scope>NUCLEOTIDE SEQUENCE [LARGE SCALE GENOMIC DNA]</scope>
    <source>
        <strain evidence="3 4">DSM 42109</strain>
    </source>
</reference>
<keyword evidence="4" id="KW-1185">Reference proteome</keyword>
<organism evidence="3 4">
    <name type="scientific">Streptomyces iconiensis</name>
    <dbReference type="NCBI Taxonomy" id="1384038"/>
    <lineage>
        <taxon>Bacteria</taxon>
        <taxon>Bacillati</taxon>
        <taxon>Actinomycetota</taxon>
        <taxon>Actinomycetes</taxon>
        <taxon>Kitasatosporales</taxon>
        <taxon>Streptomycetaceae</taxon>
        <taxon>Streptomyces</taxon>
    </lineage>
</organism>
<dbReference type="Gene3D" id="3.40.50.1820">
    <property type="entry name" value="alpha/beta hydrolase"/>
    <property type="match status" value="1"/>
</dbReference>
<dbReference type="InterPro" id="IPR029058">
    <property type="entry name" value="AB_hydrolase_fold"/>
</dbReference>